<proteinExistence type="predicted"/>
<dbReference type="EMBL" id="GGEC01026855">
    <property type="protein sequence ID" value="MBX07339.1"/>
    <property type="molecule type" value="Transcribed_RNA"/>
</dbReference>
<reference evidence="1" key="1">
    <citation type="submission" date="2018-02" db="EMBL/GenBank/DDBJ databases">
        <title>Rhizophora mucronata_Transcriptome.</title>
        <authorList>
            <person name="Meera S.P."/>
            <person name="Sreeshan A."/>
            <person name="Augustine A."/>
        </authorList>
    </citation>
    <scope>NUCLEOTIDE SEQUENCE</scope>
    <source>
        <tissue evidence="1">Leaf</tissue>
    </source>
</reference>
<dbReference type="AlphaFoldDB" id="A0A2P2KNQ4"/>
<protein>
    <submittedName>
        <fullName evidence="1">Uncharacterized protein</fullName>
    </submittedName>
</protein>
<sequence length="43" mass="5110">MDKAKELSLLSYPFPFPREPNRKRTMFGNLSIIAARFPRLRLM</sequence>
<accession>A0A2P2KNQ4</accession>
<evidence type="ECO:0000313" key="1">
    <source>
        <dbReference type="EMBL" id="MBX07339.1"/>
    </source>
</evidence>
<organism evidence="1">
    <name type="scientific">Rhizophora mucronata</name>
    <name type="common">Asiatic mangrove</name>
    <dbReference type="NCBI Taxonomy" id="61149"/>
    <lineage>
        <taxon>Eukaryota</taxon>
        <taxon>Viridiplantae</taxon>
        <taxon>Streptophyta</taxon>
        <taxon>Embryophyta</taxon>
        <taxon>Tracheophyta</taxon>
        <taxon>Spermatophyta</taxon>
        <taxon>Magnoliopsida</taxon>
        <taxon>eudicotyledons</taxon>
        <taxon>Gunneridae</taxon>
        <taxon>Pentapetalae</taxon>
        <taxon>rosids</taxon>
        <taxon>fabids</taxon>
        <taxon>Malpighiales</taxon>
        <taxon>Rhizophoraceae</taxon>
        <taxon>Rhizophora</taxon>
    </lineage>
</organism>
<name>A0A2P2KNQ4_RHIMU</name>